<comment type="similarity">
    <text evidence="2">Belongs to the bacterial solute-binding protein 2 family.</text>
</comment>
<dbReference type="PANTHER" id="PTHR46847">
    <property type="entry name" value="D-ALLOSE-BINDING PERIPLASMIC PROTEIN-RELATED"/>
    <property type="match status" value="1"/>
</dbReference>
<dbReference type="SUPFAM" id="SSF53822">
    <property type="entry name" value="Periplasmic binding protein-like I"/>
    <property type="match status" value="1"/>
</dbReference>
<dbReference type="Pfam" id="PF13407">
    <property type="entry name" value="Peripla_BP_4"/>
    <property type="match status" value="1"/>
</dbReference>
<name>A0ABS8Y444_9BURK</name>
<keyword evidence="3 4" id="KW-0732">Signal</keyword>
<evidence type="ECO:0000259" key="5">
    <source>
        <dbReference type="Pfam" id="PF13407"/>
    </source>
</evidence>
<dbReference type="PANTHER" id="PTHR46847:SF1">
    <property type="entry name" value="D-ALLOSE-BINDING PERIPLASMIC PROTEIN-RELATED"/>
    <property type="match status" value="1"/>
</dbReference>
<dbReference type="EMBL" id="JAJTWU010000013">
    <property type="protein sequence ID" value="MCE4557886.1"/>
    <property type="molecule type" value="Genomic_DNA"/>
</dbReference>
<accession>A0ABS8Y444</accession>
<feature type="chain" id="PRO_5045325678" evidence="4">
    <location>
        <begin position="29"/>
        <end position="318"/>
    </location>
</feature>
<evidence type="ECO:0000313" key="6">
    <source>
        <dbReference type="EMBL" id="MCE4557886.1"/>
    </source>
</evidence>
<evidence type="ECO:0000313" key="7">
    <source>
        <dbReference type="Proteomes" id="UP001200741"/>
    </source>
</evidence>
<dbReference type="InterPro" id="IPR025997">
    <property type="entry name" value="SBP_2_dom"/>
</dbReference>
<organism evidence="6 7">
    <name type="scientific">Pelomonas cellulosilytica</name>
    <dbReference type="NCBI Taxonomy" id="2906762"/>
    <lineage>
        <taxon>Bacteria</taxon>
        <taxon>Pseudomonadati</taxon>
        <taxon>Pseudomonadota</taxon>
        <taxon>Betaproteobacteria</taxon>
        <taxon>Burkholderiales</taxon>
        <taxon>Sphaerotilaceae</taxon>
        <taxon>Roseateles</taxon>
    </lineage>
</organism>
<evidence type="ECO:0000256" key="3">
    <source>
        <dbReference type="ARBA" id="ARBA00022729"/>
    </source>
</evidence>
<gene>
    <name evidence="6" type="ORF">LXT13_26190</name>
</gene>
<dbReference type="Proteomes" id="UP001200741">
    <property type="component" value="Unassembled WGS sequence"/>
</dbReference>
<reference evidence="6 7" key="1">
    <citation type="submission" date="2021-12" db="EMBL/GenBank/DDBJ databases">
        <title>Genome seq of P8.</title>
        <authorList>
            <person name="Seo T."/>
        </authorList>
    </citation>
    <scope>NUCLEOTIDE SEQUENCE [LARGE SCALE GENOMIC DNA]</scope>
    <source>
        <strain evidence="6 7">P8</strain>
    </source>
</reference>
<feature type="domain" description="Periplasmic binding protein" evidence="5">
    <location>
        <begin position="31"/>
        <end position="290"/>
    </location>
</feature>
<comment type="caution">
    <text evidence="6">The sequence shown here is derived from an EMBL/GenBank/DDBJ whole genome shotgun (WGS) entry which is preliminary data.</text>
</comment>
<evidence type="ECO:0000256" key="1">
    <source>
        <dbReference type="ARBA" id="ARBA00004196"/>
    </source>
</evidence>
<dbReference type="RefSeq" id="WP_233375268.1">
    <property type="nucleotide sequence ID" value="NZ_JAJTWU010000013.1"/>
</dbReference>
<feature type="signal peptide" evidence="4">
    <location>
        <begin position="1"/>
        <end position="28"/>
    </location>
</feature>
<sequence length="318" mass="33754">MHSPLRPLRPLRHLLAAALAALCATGHAGEIAVIVKTTNSTYWQNVNKGAEAAMKDVPGHTMTFAGPASESAIAEQVNLVENAVNRRVAGIVLAPSDPDALVPVMKKAWEARIPVVLIDSQVAEAGRKYYQSFLTTDNRAAGELCAKQLIAKVGTTGKVAIMSYVAGAGSEVDRVGAFKNYLKANSKLQVVGPFYSQSQMATAMNQTTDLLAAHRDLKGIFGANEPTAVGMGRAIVQAGRAGKLVAVGFDGNQDLQKFVQDGTLTGIAVQGSFQMGELGVKTVNDLLQKKPVPKFRDTGVVWVDKANLETPEARAVLY</sequence>
<comment type="subcellular location">
    <subcellularLocation>
        <location evidence="1">Cell envelope</location>
    </subcellularLocation>
</comment>
<evidence type="ECO:0000256" key="4">
    <source>
        <dbReference type="SAM" id="SignalP"/>
    </source>
</evidence>
<dbReference type="CDD" id="cd20008">
    <property type="entry name" value="PBP1_ABC_sugar_binding-like"/>
    <property type="match status" value="1"/>
</dbReference>
<proteinExistence type="inferred from homology"/>
<keyword evidence="7" id="KW-1185">Reference proteome</keyword>
<evidence type="ECO:0000256" key="2">
    <source>
        <dbReference type="ARBA" id="ARBA00007639"/>
    </source>
</evidence>
<protein>
    <submittedName>
        <fullName evidence="6">ABC transporter substrate-binding protein</fullName>
    </submittedName>
</protein>
<dbReference type="Gene3D" id="3.40.50.2300">
    <property type="match status" value="2"/>
</dbReference>
<dbReference type="InterPro" id="IPR028082">
    <property type="entry name" value="Peripla_BP_I"/>
</dbReference>